<feature type="domain" description="Tyr recombinase" evidence="3">
    <location>
        <begin position="30"/>
        <end position="218"/>
    </location>
</feature>
<dbReference type="EMBL" id="AOGX02000005">
    <property type="protein sequence ID" value="EOQ90738.1"/>
    <property type="molecule type" value="Genomic_DNA"/>
</dbReference>
<feature type="region of interest" description="Disordered" evidence="2">
    <location>
        <begin position="1"/>
        <end position="28"/>
    </location>
</feature>
<evidence type="ECO:0000313" key="4">
    <source>
        <dbReference type="EMBL" id="EOQ90738.1"/>
    </source>
</evidence>
<protein>
    <submittedName>
        <fullName evidence="4">Site-specific recombinase, phage integrase family</fullName>
    </submittedName>
</protein>
<dbReference type="CDD" id="cd00397">
    <property type="entry name" value="DNA_BRE_C"/>
    <property type="match status" value="1"/>
</dbReference>
<gene>
    <name evidence="4" type="ORF">LEP1GSC202_0444</name>
</gene>
<dbReference type="GO" id="GO:0006310">
    <property type="term" value="P:DNA recombination"/>
    <property type="evidence" value="ECO:0007669"/>
    <property type="project" value="UniProtKB-KW"/>
</dbReference>
<dbReference type="AlphaFoldDB" id="A0A5E8HJE4"/>
<evidence type="ECO:0000256" key="2">
    <source>
        <dbReference type="SAM" id="MobiDB-lite"/>
    </source>
</evidence>
<name>A0A5E8HJE4_9LEPT</name>
<dbReference type="InterPro" id="IPR002104">
    <property type="entry name" value="Integrase_catalytic"/>
</dbReference>
<evidence type="ECO:0000256" key="1">
    <source>
        <dbReference type="ARBA" id="ARBA00023172"/>
    </source>
</evidence>
<organism evidence="4 5">
    <name type="scientific">Leptospira yanagawae serovar Saopaulo str. Sao Paulo = ATCC 700523</name>
    <dbReference type="NCBI Taxonomy" id="1249483"/>
    <lineage>
        <taxon>Bacteria</taxon>
        <taxon>Pseudomonadati</taxon>
        <taxon>Spirochaetota</taxon>
        <taxon>Spirochaetia</taxon>
        <taxon>Leptospirales</taxon>
        <taxon>Leptospiraceae</taxon>
        <taxon>Leptospira</taxon>
    </lineage>
</organism>
<comment type="caution">
    <text evidence="4">The sequence shown here is derived from an EMBL/GenBank/DDBJ whole genome shotgun (WGS) entry which is preliminary data.</text>
</comment>
<sequence length="218" mass="24868">MNSSNVIKISDYKRTGSKKPPRRPREEGVMLSKGLSYATMKDLANEFKNPKTEIDYRNRAIFGIMSTTGLRAREVVGLKFSSVFNSPEEFKLAKYRKKGGGWGIVVLNPEAMNFVAEYHSYIGIRSDYFFLSLPEKNRKSRHPITTRTLQNIVKSWNKVTVSGRTIHPHSIRHAVAQRVMDMYGSIATQKLLAHASPITTANYYTKPYFNATDLLVWN</sequence>
<evidence type="ECO:0000259" key="3">
    <source>
        <dbReference type="PROSITE" id="PS51898"/>
    </source>
</evidence>
<dbReference type="Pfam" id="PF00589">
    <property type="entry name" value="Phage_integrase"/>
    <property type="match status" value="1"/>
</dbReference>
<dbReference type="InterPro" id="IPR013762">
    <property type="entry name" value="Integrase-like_cat_sf"/>
</dbReference>
<dbReference type="GO" id="GO:0015074">
    <property type="term" value="P:DNA integration"/>
    <property type="evidence" value="ECO:0007669"/>
    <property type="project" value="InterPro"/>
</dbReference>
<dbReference type="InterPro" id="IPR011010">
    <property type="entry name" value="DNA_brk_join_enz"/>
</dbReference>
<dbReference type="OrthoDB" id="328577at2"/>
<evidence type="ECO:0000313" key="5">
    <source>
        <dbReference type="Proteomes" id="UP000013996"/>
    </source>
</evidence>
<accession>A0A5E8HJE4</accession>
<dbReference type="Proteomes" id="UP000013996">
    <property type="component" value="Unassembled WGS sequence"/>
</dbReference>
<keyword evidence="1" id="KW-0233">DNA recombination</keyword>
<dbReference type="PROSITE" id="PS51898">
    <property type="entry name" value="TYR_RECOMBINASE"/>
    <property type="match status" value="1"/>
</dbReference>
<dbReference type="RefSeq" id="WP_015675672.1">
    <property type="nucleotide sequence ID" value="NZ_AOGX02000005.1"/>
</dbReference>
<proteinExistence type="predicted"/>
<dbReference type="GO" id="GO:0003677">
    <property type="term" value="F:DNA binding"/>
    <property type="evidence" value="ECO:0007669"/>
    <property type="project" value="InterPro"/>
</dbReference>
<dbReference type="SUPFAM" id="SSF56349">
    <property type="entry name" value="DNA breaking-rejoining enzymes"/>
    <property type="match status" value="1"/>
</dbReference>
<reference evidence="4 5" key="1">
    <citation type="submission" date="2013-04" db="EMBL/GenBank/DDBJ databases">
        <authorList>
            <person name="Harkins D.M."/>
            <person name="Durkin A.S."/>
            <person name="Brinkac L.M."/>
            <person name="Haft D.H."/>
            <person name="Selengut J.D."/>
            <person name="Sanka R."/>
            <person name="DePew J."/>
            <person name="Purushe J."/>
            <person name="Hartskeerl R.A."/>
            <person name="Ahmed A."/>
            <person name="van der Linden H."/>
            <person name="Goris M.G.A."/>
            <person name="Vinetz J.M."/>
            <person name="Sutton G.G."/>
            <person name="Nierman W.C."/>
            <person name="Fouts D.E."/>
        </authorList>
    </citation>
    <scope>NUCLEOTIDE SEQUENCE [LARGE SCALE GENOMIC DNA]</scope>
    <source>
        <strain evidence="4 5">Sao Paulo</strain>
    </source>
</reference>
<dbReference type="Gene3D" id="1.10.443.10">
    <property type="entry name" value="Intergrase catalytic core"/>
    <property type="match status" value="1"/>
</dbReference>
<dbReference type="STRING" id="1249483.LEP1GSC202_0444"/>